<sequence length="217" mass="23083">MRHENHREGLIVMSNGQLIGGAIGTAVMPGIGTAVGSAIGGWLSGGPSAQQHQSDIGGRSIDAYQIFQQIKGGPGTGSLEAAGTAAQELQNNHEDRAQKIAALNQMMDSAWQGDGSQAAQAGAHPLRTWLNDSAQNLGTSHQFIGNQINDFHTVSSRVQEIPQNPPSKGWTDDINPWSDKDDEINSYNRKGQANVDAFNAYYQASAQNAAGMPQFQT</sequence>
<protein>
    <submittedName>
        <fullName evidence="3">PPE domain-containing protein</fullName>
    </submittedName>
</protein>
<proteinExistence type="inferred from homology"/>
<dbReference type="Pfam" id="PF00823">
    <property type="entry name" value="PPE"/>
    <property type="match status" value="1"/>
</dbReference>
<dbReference type="Gene3D" id="1.20.1260.20">
    <property type="entry name" value="PPE superfamily"/>
    <property type="match status" value="1"/>
</dbReference>
<dbReference type="AlphaFoldDB" id="A0A558AWB0"/>
<name>A0A558AWB0_9PSEU</name>
<evidence type="ECO:0000259" key="2">
    <source>
        <dbReference type="Pfam" id="PF00823"/>
    </source>
</evidence>
<reference evidence="3 4" key="2">
    <citation type="submission" date="2019-08" db="EMBL/GenBank/DDBJ databases">
        <title>Amycolatopsis acidicola sp. nov., isolated from peat swamp forest soil.</title>
        <authorList>
            <person name="Srisuk N."/>
        </authorList>
    </citation>
    <scope>NUCLEOTIDE SEQUENCE [LARGE SCALE GENOMIC DNA]</scope>
    <source>
        <strain evidence="3 4">TBRC 6029</strain>
    </source>
</reference>
<evidence type="ECO:0000313" key="3">
    <source>
        <dbReference type="EMBL" id="TVT28531.1"/>
    </source>
</evidence>
<comment type="similarity">
    <text evidence="1">Belongs to the mycobacterial PPE family.</text>
</comment>
<evidence type="ECO:0000313" key="4">
    <source>
        <dbReference type="Proteomes" id="UP000320011"/>
    </source>
</evidence>
<feature type="domain" description="PPE" evidence="2">
    <location>
        <begin position="69"/>
        <end position="140"/>
    </location>
</feature>
<dbReference type="OrthoDB" id="3638056at2"/>
<evidence type="ECO:0000256" key="1">
    <source>
        <dbReference type="ARBA" id="ARBA00010652"/>
    </source>
</evidence>
<dbReference type="RefSeq" id="WP_144592245.1">
    <property type="nucleotide sequence ID" value="NZ_VJWX01000447.1"/>
</dbReference>
<dbReference type="EMBL" id="VJWX01000447">
    <property type="protein sequence ID" value="TVT28531.1"/>
    <property type="molecule type" value="Genomic_DNA"/>
</dbReference>
<accession>A0A558AWB0</accession>
<dbReference type="InterPro" id="IPR038332">
    <property type="entry name" value="PPE_sf"/>
</dbReference>
<gene>
    <name evidence="3" type="ORF">FNH05_30160</name>
</gene>
<organism evidence="3 4">
    <name type="scientific">Amycolatopsis rhizosphaerae</name>
    <dbReference type="NCBI Taxonomy" id="2053003"/>
    <lineage>
        <taxon>Bacteria</taxon>
        <taxon>Bacillati</taxon>
        <taxon>Actinomycetota</taxon>
        <taxon>Actinomycetes</taxon>
        <taxon>Pseudonocardiales</taxon>
        <taxon>Pseudonocardiaceae</taxon>
        <taxon>Amycolatopsis</taxon>
    </lineage>
</organism>
<keyword evidence="4" id="KW-1185">Reference proteome</keyword>
<dbReference type="Proteomes" id="UP000320011">
    <property type="component" value="Unassembled WGS sequence"/>
</dbReference>
<dbReference type="InterPro" id="IPR000030">
    <property type="entry name" value="PPE_dom"/>
</dbReference>
<feature type="non-terminal residue" evidence="3">
    <location>
        <position position="217"/>
    </location>
</feature>
<dbReference type="SUPFAM" id="SSF140459">
    <property type="entry name" value="PE/PPE dimer-like"/>
    <property type="match status" value="1"/>
</dbReference>
<comment type="caution">
    <text evidence="3">The sequence shown here is derived from an EMBL/GenBank/DDBJ whole genome shotgun (WGS) entry which is preliminary data.</text>
</comment>
<reference evidence="3 4" key="1">
    <citation type="submission" date="2019-07" db="EMBL/GenBank/DDBJ databases">
        <authorList>
            <person name="Duangmal K."/>
            <person name="Teo W.F.A."/>
        </authorList>
    </citation>
    <scope>NUCLEOTIDE SEQUENCE [LARGE SCALE GENOMIC DNA]</scope>
    <source>
        <strain evidence="3 4">TBRC 6029</strain>
    </source>
</reference>